<dbReference type="EMBL" id="JAMKBI010000001">
    <property type="protein sequence ID" value="MCZ8531796.1"/>
    <property type="molecule type" value="Genomic_DNA"/>
</dbReference>
<keyword evidence="5" id="KW-1185">Reference proteome</keyword>
<dbReference type="CDD" id="cd00616">
    <property type="entry name" value="AHBA_syn"/>
    <property type="match status" value="1"/>
</dbReference>
<dbReference type="SUPFAM" id="SSF53383">
    <property type="entry name" value="PLP-dependent transferases"/>
    <property type="match status" value="1"/>
</dbReference>
<dbReference type="InterPro" id="IPR015424">
    <property type="entry name" value="PyrdxlP-dep_Trfase"/>
</dbReference>
<dbReference type="NCBIfam" id="TIGR03588">
    <property type="entry name" value="PseC"/>
    <property type="match status" value="1"/>
</dbReference>
<evidence type="ECO:0000256" key="3">
    <source>
        <dbReference type="RuleBase" id="RU004508"/>
    </source>
</evidence>
<gene>
    <name evidence="4" type="primary">pseC</name>
    <name evidence="4" type="ORF">M9R61_00385</name>
</gene>
<accession>A0A9X3R8I6</accession>
<evidence type="ECO:0000313" key="5">
    <source>
        <dbReference type="Proteomes" id="UP001152172"/>
    </source>
</evidence>
<name>A0A9X3R8I6_9BACI</name>
<organism evidence="4 5">
    <name type="scientific">Psychrobacillus psychrodurans</name>
    <dbReference type="NCBI Taxonomy" id="126157"/>
    <lineage>
        <taxon>Bacteria</taxon>
        <taxon>Bacillati</taxon>
        <taxon>Bacillota</taxon>
        <taxon>Bacilli</taxon>
        <taxon>Bacillales</taxon>
        <taxon>Bacillaceae</taxon>
        <taxon>Psychrobacillus</taxon>
    </lineage>
</organism>
<dbReference type="Proteomes" id="UP001152172">
    <property type="component" value="Unassembled WGS sequence"/>
</dbReference>
<dbReference type="Gene3D" id="3.40.640.10">
    <property type="entry name" value="Type I PLP-dependent aspartate aminotransferase-like (Major domain)"/>
    <property type="match status" value="1"/>
</dbReference>
<evidence type="ECO:0000256" key="2">
    <source>
        <dbReference type="PIRSR" id="PIRSR000390-2"/>
    </source>
</evidence>
<comment type="caution">
    <text evidence="4">The sequence shown here is derived from an EMBL/GenBank/DDBJ whole genome shotgun (WGS) entry which is preliminary data.</text>
</comment>
<evidence type="ECO:0000313" key="4">
    <source>
        <dbReference type="EMBL" id="MCZ8531796.1"/>
    </source>
</evidence>
<dbReference type="EC" id="2.6.1.92" evidence="4"/>
<dbReference type="GO" id="GO:0030170">
    <property type="term" value="F:pyridoxal phosphate binding"/>
    <property type="evidence" value="ECO:0007669"/>
    <property type="project" value="TreeGrafter"/>
</dbReference>
<keyword evidence="4" id="KW-0032">Aminotransferase</keyword>
<proteinExistence type="inferred from homology"/>
<dbReference type="RefSeq" id="WP_269920490.1">
    <property type="nucleotide sequence ID" value="NZ_JAMKBI010000001.1"/>
</dbReference>
<feature type="active site" description="Proton acceptor" evidence="1">
    <location>
        <position position="186"/>
    </location>
</feature>
<dbReference type="InterPro" id="IPR015421">
    <property type="entry name" value="PyrdxlP-dep_Trfase_major"/>
</dbReference>
<dbReference type="Pfam" id="PF01041">
    <property type="entry name" value="DegT_DnrJ_EryC1"/>
    <property type="match status" value="1"/>
</dbReference>
<dbReference type="AlphaFoldDB" id="A0A9X3R8I6"/>
<dbReference type="GO" id="GO:0000271">
    <property type="term" value="P:polysaccharide biosynthetic process"/>
    <property type="evidence" value="ECO:0007669"/>
    <property type="project" value="TreeGrafter"/>
</dbReference>
<dbReference type="PANTHER" id="PTHR30244:SF34">
    <property type="entry name" value="DTDP-4-AMINO-4,6-DIDEOXYGALACTOSE TRANSAMINASE"/>
    <property type="match status" value="1"/>
</dbReference>
<keyword evidence="4" id="KW-0808">Transferase</keyword>
<dbReference type="GO" id="GO:0008483">
    <property type="term" value="F:transaminase activity"/>
    <property type="evidence" value="ECO:0007669"/>
    <property type="project" value="UniProtKB-KW"/>
</dbReference>
<keyword evidence="2 3" id="KW-0663">Pyridoxal phosphate</keyword>
<evidence type="ECO:0000256" key="1">
    <source>
        <dbReference type="PIRSR" id="PIRSR000390-1"/>
    </source>
</evidence>
<sequence length="381" mass="43107">MEKRDSFLPYGQQWIDEEDIQAVVDTLRSPFLTTGPTIEKFERSVADYVGAKYAVAFANGTAALHGACFAASISEGDEVITTPITFAASANCVRYMGGTVVFADIDSKTYNIDPTEIERKITKKTKAIIPVDFTGQPAEMDIIMEIANKYNLIVIEDGAHSLGADYKGNKVGTQAHMTMFSFHPVKPVTTAEGGVITTNSEEYYEKLKLFRSHGISTTPYSLEQGEWYYEMMELGYNYRMTDLQAALGISQMKKIDSFIERRREIAALYEELLKDIPGVITPLQFTNTDSGWHLYSIQLDNEVLTKSRKKIFEEMRAQNIGVHVHYIPVYWHPYYKDLGYKKGICPKAEEWYEQALTLPIFPKMTNEDVVDVVKVLQAVIK</sequence>
<dbReference type="InterPro" id="IPR015422">
    <property type="entry name" value="PyrdxlP-dep_Trfase_small"/>
</dbReference>
<dbReference type="InterPro" id="IPR000653">
    <property type="entry name" value="DegT/StrS_aminotransferase"/>
</dbReference>
<feature type="modified residue" description="N6-(pyridoxal phosphate)lysine" evidence="2">
    <location>
        <position position="186"/>
    </location>
</feature>
<dbReference type="PANTHER" id="PTHR30244">
    <property type="entry name" value="TRANSAMINASE"/>
    <property type="match status" value="1"/>
</dbReference>
<reference evidence="4" key="1">
    <citation type="submission" date="2022-05" db="EMBL/GenBank/DDBJ databases">
        <authorList>
            <person name="Colautti A."/>
            <person name="Iacumin L."/>
        </authorList>
    </citation>
    <scope>NUCLEOTIDE SEQUENCE</scope>
    <source>
        <strain evidence="4">DSM 30747</strain>
    </source>
</reference>
<comment type="similarity">
    <text evidence="3">Belongs to the DegT/DnrJ/EryC1 family.</text>
</comment>
<dbReference type="PIRSF" id="PIRSF000390">
    <property type="entry name" value="PLP_StrS"/>
    <property type="match status" value="1"/>
</dbReference>
<dbReference type="Gene3D" id="3.90.1150.10">
    <property type="entry name" value="Aspartate Aminotransferase, domain 1"/>
    <property type="match status" value="1"/>
</dbReference>
<dbReference type="InterPro" id="IPR020026">
    <property type="entry name" value="PseC"/>
</dbReference>
<protein>
    <submittedName>
        <fullName evidence="4">UDP-4-amino-4, 6-dideoxy-N-acetyl-beta-L-altrosamine transaminase</fullName>
        <ecNumber evidence="4">2.6.1.92</ecNumber>
    </submittedName>
</protein>